<reference evidence="6" key="1">
    <citation type="submission" date="2011-03" db="EMBL/GenBank/DDBJ databases">
        <title>Draft genome sequence of Brevundimonas diminuta.</title>
        <authorList>
            <person name="Brown P.J.B."/>
            <person name="Buechlein A."/>
            <person name="Hemmerich C."/>
            <person name="Brun Y.V."/>
        </authorList>
    </citation>
    <scope>NUCLEOTIDE SEQUENCE [LARGE SCALE GENOMIC DNA]</scope>
    <source>
        <strain evidence="6">C19</strain>
    </source>
</reference>
<dbReference type="PROSITE" id="PS50949">
    <property type="entry name" value="HTH_GNTR"/>
    <property type="match status" value="1"/>
</dbReference>
<dbReference type="HOGENOM" id="CLU_017584_9_4_5"/>
<feature type="domain" description="HTH gntR-type" evidence="4">
    <location>
        <begin position="15"/>
        <end position="82"/>
    </location>
</feature>
<evidence type="ECO:0000256" key="1">
    <source>
        <dbReference type="ARBA" id="ARBA00023015"/>
    </source>
</evidence>
<evidence type="ECO:0000256" key="3">
    <source>
        <dbReference type="ARBA" id="ARBA00023163"/>
    </source>
</evidence>
<dbReference type="PANTHER" id="PTHR43537">
    <property type="entry name" value="TRANSCRIPTIONAL REGULATOR, GNTR FAMILY"/>
    <property type="match status" value="1"/>
</dbReference>
<dbReference type="InterPro" id="IPR036390">
    <property type="entry name" value="WH_DNA-bd_sf"/>
</dbReference>
<dbReference type="SMART" id="SM00345">
    <property type="entry name" value="HTH_GNTR"/>
    <property type="match status" value="1"/>
</dbReference>
<organism evidence="5 6">
    <name type="scientific">Asticcacaulis biprosthecium C19</name>
    <dbReference type="NCBI Taxonomy" id="715226"/>
    <lineage>
        <taxon>Bacteria</taxon>
        <taxon>Pseudomonadati</taxon>
        <taxon>Pseudomonadota</taxon>
        <taxon>Alphaproteobacteria</taxon>
        <taxon>Caulobacterales</taxon>
        <taxon>Caulobacteraceae</taxon>
        <taxon>Asticcacaulis</taxon>
    </lineage>
</organism>
<dbReference type="SMART" id="SM00895">
    <property type="entry name" value="FCD"/>
    <property type="match status" value="1"/>
</dbReference>
<dbReference type="CDD" id="cd07377">
    <property type="entry name" value="WHTH_GntR"/>
    <property type="match status" value="1"/>
</dbReference>
<dbReference type="OrthoDB" id="9028214at2"/>
<dbReference type="eggNOG" id="COG2186">
    <property type="taxonomic scope" value="Bacteria"/>
</dbReference>
<sequence>MHVEKEFGSTFSLGRNLTIGLLDHLGKAIVVGHYDNKVFPTEAVLAEQYGVSRSVTREAVKMLTAKGLLIARPRQGTVIQPTLQWNLLDKDVLRWLLERKFSLRLLRQFTELRVSVEPKAAELAAHNAAYEDLQRMKLAFERMVRADGGDGDPTVADIDFHISILFASGNPFYYQFQELIRTALMTSIQFTTRVNQATPNIEAHENIMKAIFDRDPKRAYAAMHLIVNDVLLVIHAQEDADKRAL</sequence>
<keyword evidence="3" id="KW-0804">Transcription</keyword>
<evidence type="ECO:0000259" key="4">
    <source>
        <dbReference type="PROSITE" id="PS50949"/>
    </source>
</evidence>
<dbReference type="GO" id="GO:0003700">
    <property type="term" value="F:DNA-binding transcription factor activity"/>
    <property type="evidence" value="ECO:0007669"/>
    <property type="project" value="InterPro"/>
</dbReference>
<dbReference type="STRING" id="715226.ABI_15800"/>
<dbReference type="InterPro" id="IPR036388">
    <property type="entry name" value="WH-like_DNA-bd_sf"/>
</dbReference>
<keyword evidence="2" id="KW-0238">DNA-binding</keyword>
<evidence type="ECO:0000256" key="2">
    <source>
        <dbReference type="ARBA" id="ARBA00023125"/>
    </source>
</evidence>
<evidence type="ECO:0000313" key="6">
    <source>
        <dbReference type="Proteomes" id="UP000006512"/>
    </source>
</evidence>
<dbReference type="Gene3D" id="1.10.10.10">
    <property type="entry name" value="Winged helix-like DNA-binding domain superfamily/Winged helix DNA-binding domain"/>
    <property type="match status" value="1"/>
</dbReference>
<evidence type="ECO:0000313" key="5">
    <source>
        <dbReference type="EMBL" id="EGF93140.1"/>
    </source>
</evidence>
<dbReference type="InterPro" id="IPR000524">
    <property type="entry name" value="Tscrpt_reg_HTH_GntR"/>
</dbReference>
<dbReference type="EMBL" id="GL883077">
    <property type="protein sequence ID" value="EGF93140.1"/>
    <property type="molecule type" value="Genomic_DNA"/>
</dbReference>
<dbReference type="Pfam" id="PF07729">
    <property type="entry name" value="FCD"/>
    <property type="match status" value="1"/>
</dbReference>
<dbReference type="Gene3D" id="1.20.120.530">
    <property type="entry name" value="GntR ligand-binding domain-like"/>
    <property type="match status" value="1"/>
</dbReference>
<dbReference type="SUPFAM" id="SSF48008">
    <property type="entry name" value="GntR ligand-binding domain-like"/>
    <property type="match status" value="1"/>
</dbReference>
<dbReference type="PRINTS" id="PR00035">
    <property type="entry name" value="HTHGNTR"/>
</dbReference>
<dbReference type="AlphaFoldDB" id="F4QJF7"/>
<gene>
    <name evidence="5" type="ORF">ABI_15800</name>
</gene>
<accession>F4QJF7</accession>
<dbReference type="InterPro" id="IPR008920">
    <property type="entry name" value="TF_FadR/GntR_C"/>
</dbReference>
<keyword evidence="6" id="KW-1185">Reference proteome</keyword>
<name>F4QJF7_9CAUL</name>
<dbReference type="RefSeq" id="WP_006272331.1">
    <property type="nucleotide sequence ID" value="NZ_GL883077.1"/>
</dbReference>
<dbReference type="InterPro" id="IPR011711">
    <property type="entry name" value="GntR_C"/>
</dbReference>
<dbReference type="SUPFAM" id="SSF46785">
    <property type="entry name" value="Winged helix' DNA-binding domain"/>
    <property type="match status" value="1"/>
</dbReference>
<proteinExistence type="predicted"/>
<protein>
    <submittedName>
        <fullName evidence="5">Galactonate operon transcriptional repressor</fullName>
    </submittedName>
</protein>
<dbReference type="PANTHER" id="PTHR43537:SF44">
    <property type="entry name" value="GNTR FAMILY REGULATORY PROTEIN"/>
    <property type="match status" value="1"/>
</dbReference>
<dbReference type="Pfam" id="PF00392">
    <property type="entry name" value="GntR"/>
    <property type="match status" value="1"/>
</dbReference>
<keyword evidence="1" id="KW-0805">Transcription regulation</keyword>
<dbReference type="GO" id="GO:0003677">
    <property type="term" value="F:DNA binding"/>
    <property type="evidence" value="ECO:0007669"/>
    <property type="project" value="UniProtKB-KW"/>
</dbReference>
<dbReference type="Proteomes" id="UP000006512">
    <property type="component" value="Unassembled WGS sequence"/>
</dbReference>